<dbReference type="InterPro" id="IPR000424">
    <property type="entry name" value="Primosome_PriB/ssb"/>
</dbReference>
<reference evidence="3 5" key="2">
    <citation type="journal article" date="2019" name="Nat. Commun.">
        <title>Gram positive-like bacteriocins with broad spectrum anti-Bacteroidales activity encoded on mobile elements of the human gut microbiota.</title>
        <authorList>
            <person name="Bechon N."/>
            <person name="Coyne M.J.Jr."/>
            <person name="Laclare-Mceneany V."/>
            <person name="Chatzidaki-Livanis M."/>
            <person name="Ghigo J.-M."/>
            <person name="Comstock L.E."/>
        </authorList>
    </citation>
    <scope>NUCLEOTIDE SEQUENCE [LARGE SCALE GENOMIC DNA]</scope>
    <source>
        <strain evidence="3 5">CL01T12C17</strain>
    </source>
</reference>
<evidence type="ECO:0000313" key="5">
    <source>
        <dbReference type="Proteomes" id="UP000408523"/>
    </source>
</evidence>
<dbReference type="PROSITE" id="PS50935">
    <property type="entry name" value="SSB"/>
    <property type="match status" value="1"/>
</dbReference>
<dbReference type="Proteomes" id="UP000095333">
    <property type="component" value="Unassembled WGS sequence"/>
</dbReference>
<reference evidence="2 4" key="1">
    <citation type="submission" date="2015-09" db="EMBL/GenBank/DDBJ databases">
        <authorList>
            <consortium name="Pathogen Informatics"/>
        </authorList>
    </citation>
    <scope>NUCLEOTIDE SEQUENCE [LARGE SCALE GENOMIC DNA]</scope>
    <source>
        <strain evidence="2 4">2789STDY5834842</strain>
    </source>
</reference>
<dbReference type="AlphaFoldDB" id="A0A173ZMK8"/>
<dbReference type="RefSeq" id="WP_057249684.1">
    <property type="nucleotide sequence ID" value="NZ_CYZI01000002.1"/>
</dbReference>
<gene>
    <name evidence="3" type="ORF">EH214_02016</name>
    <name evidence="2" type="ORF">ERS852457_00810</name>
</gene>
<sequence>MIKCNVTINGIVSRTASMRTNKEGKSYIGFAVKTTIPAKAGGCKQVEIFVSKDGTDAELPSYVAGQRIGLKGVLTFRKREENLYFNFHVESVDFLPENERDAIEGTIEFRGTVGKQVEEKRDKRGNPYWVFSAFSTEKHEENFSFTWVRFICFTAEKDGWLQPKARICAKGVLELSVYLDKINLSCRVEEMREWVKPAVTNETEF</sequence>
<dbReference type="GO" id="GO:0003697">
    <property type="term" value="F:single-stranded DNA binding"/>
    <property type="evidence" value="ECO:0007669"/>
    <property type="project" value="InterPro"/>
</dbReference>
<evidence type="ECO:0000256" key="1">
    <source>
        <dbReference type="PROSITE-ProRule" id="PRU00252"/>
    </source>
</evidence>
<dbReference type="EMBL" id="CYZI01000002">
    <property type="protein sequence ID" value="CUN76850.1"/>
    <property type="molecule type" value="Genomic_DNA"/>
</dbReference>
<organism evidence="2 4">
    <name type="scientific">Phocaeicola vulgatus</name>
    <name type="common">Bacteroides vulgatus</name>
    <dbReference type="NCBI Taxonomy" id="821"/>
    <lineage>
        <taxon>Bacteria</taxon>
        <taxon>Pseudomonadati</taxon>
        <taxon>Bacteroidota</taxon>
        <taxon>Bacteroidia</taxon>
        <taxon>Bacteroidales</taxon>
        <taxon>Bacteroidaceae</taxon>
        <taxon>Phocaeicola</taxon>
    </lineage>
</organism>
<keyword evidence="1" id="KW-0238">DNA-binding</keyword>
<name>A0A173ZMK8_PHOVU</name>
<evidence type="ECO:0000313" key="3">
    <source>
        <dbReference type="EMBL" id="TSE48733.1"/>
    </source>
</evidence>
<accession>A0A173ZMK8</accession>
<evidence type="ECO:0000313" key="4">
    <source>
        <dbReference type="Proteomes" id="UP000095333"/>
    </source>
</evidence>
<evidence type="ECO:0000313" key="2">
    <source>
        <dbReference type="EMBL" id="CUN76850.1"/>
    </source>
</evidence>
<protein>
    <submittedName>
        <fullName evidence="2">Uncharacterized protein</fullName>
    </submittedName>
</protein>
<dbReference type="Proteomes" id="UP000408523">
    <property type="component" value="Unassembled WGS sequence"/>
</dbReference>
<dbReference type="EMBL" id="RWHZ01000023">
    <property type="protein sequence ID" value="TSE48733.1"/>
    <property type="molecule type" value="Genomic_DNA"/>
</dbReference>
<proteinExistence type="predicted"/>